<keyword evidence="9" id="KW-1185">Reference proteome</keyword>
<dbReference type="InterPro" id="IPR036322">
    <property type="entry name" value="WD40_repeat_dom_sf"/>
</dbReference>
<feature type="repeat" description="WD" evidence="5">
    <location>
        <begin position="169"/>
        <end position="214"/>
    </location>
</feature>
<keyword evidence="6" id="KW-0698">rRNA processing</keyword>
<evidence type="ECO:0000313" key="8">
    <source>
        <dbReference type="EMBL" id="CCX33937.1"/>
    </source>
</evidence>
<dbReference type="OrthoDB" id="756370at2759"/>
<keyword evidence="4" id="KW-0677">Repeat</keyword>
<evidence type="ECO:0000256" key="5">
    <source>
        <dbReference type="PROSITE-ProRule" id="PRU00221"/>
    </source>
</evidence>
<dbReference type="PROSITE" id="PS50294">
    <property type="entry name" value="WD_REPEATS_REGION"/>
    <property type="match status" value="1"/>
</dbReference>
<dbReference type="GO" id="GO:0120330">
    <property type="term" value="C:rixosome complex"/>
    <property type="evidence" value="ECO:0007669"/>
    <property type="project" value="UniProtKB-UniRule"/>
</dbReference>
<dbReference type="Gene3D" id="2.130.10.10">
    <property type="entry name" value="YVTN repeat-like/Quinoprotein amine dehydrogenase"/>
    <property type="match status" value="2"/>
</dbReference>
<dbReference type="GO" id="GO:0005656">
    <property type="term" value="C:nuclear pre-replicative complex"/>
    <property type="evidence" value="ECO:0007669"/>
    <property type="project" value="TreeGrafter"/>
</dbReference>
<dbReference type="Proteomes" id="UP000018144">
    <property type="component" value="Unassembled WGS sequence"/>
</dbReference>
<evidence type="ECO:0000313" key="9">
    <source>
        <dbReference type="Proteomes" id="UP000018144"/>
    </source>
</evidence>
<comment type="function">
    <text evidence="1 6">Component of the RIX1 complex required for processing of ITS2 sequences from 35S pre-rRNA.</text>
</comment>
<dbReference type="PANTHER" id="PTHR18763">
    <property type="entry name" value="WD-REPEAT PROTEIN 18"/>
    <property type="match status" value="1"/>
</dbReference>
<accession>U4LUR3</accession>
<evidence type="ECO:0000256" key="4">
    <source>
        <dbReference type="ARBA" id="ARBA00022737"/>
    </source>
</evidence>
<feature type="region of interest" description="Disordered" evidence="7">
    <location>
        <begin position="374"/>
        <end position="402"/>
    </location>
</feature>
<evidence type="ECO:0000256" key="6">
    <source>
        <dbReference type="RuleBase" id="RU369067"/>
    </source>
</evidence>
<gene>
    <name evidence="8" type="ORF">PCON_02200</name>
</gene>
<dbReference type="Pfam" id="PF00400">
    <property type="entry name" value="WD40"/>
    <property type="match status" value="2"/>
</dbReference>
<dbReference type="SMART" id="SM00320">
    <property type="entry name" value="WD40"/>
    <property type="match status" value="4"/>
</dbReference>
<proteinExistence type="inferred from homology"/>
<dbReference type="GO" id="GO:0006364">
    <property type="term" value="P:rRNA processing"/>
    <property type="evidence" value="ECO:0007669"/>
    <property type="project" value="UniProtKB-UniRule"/>
</dbReference>
<comment type="similarity">
    <text evidence="2 6">Belongs to the WD repeat IPI3/WDR18 family.</text>
</comment>
<feature type="repeat" description="WD" evidence="5">
    <location>
        <begin position="122"/>
        <end position="152"/>
    </location>
</feature>
<dbReference type="InterPro" id="IPR015943">
    <property type="entry name" value="WD40/YVTN_repeat-like_dom_sf"/>
</dbReference>
<name>U4LUR3_PYROM</name>
<sequence length="464" mass="49676">MLTETLLLATTRTPTDNVDAPSISLYNLHTSTLTTSLKRSQTSSSGLAITKTHIFAQQSDKPVINIYSLFTSLLETSVSFPEPFTVLSASPCGLYLAAGTATGRVYIWELASARFVATPPLHLQKITALAWDRTGAILAVGSEDTNVSIWSVAALLDIRQAAREPLRVLDRHIHAVTALAIGPAGSGPSELLVTAGRDKNVICWELHTGTHLRTYMIQGVPLCLAMDPAERAVYTGLEEGGVQMVEFQATQSGKSDMYEGEFRDMPVQVTGEVWGGGAKVLTAQVGYEGNVLVTGDEKGECAVWDVASGGMVKSLCQMKAPLSNLLILPPTGFATTAEPTITVPTLPKPKYESILAASSSTTYDPSSYTLTISLPTSTPETTTSSLSTSSFTTSSRSTFGPENDMEEILKGAREMKAVKPALAGKQKVEALEAELAGLYQSYERLAEVQKKTWQGMVELAGEKE</sequence>
<evidence type="ECO:0000256" key="1">
    <source>
        <dbReference type="ARBA" id="ARBA00002355"/>
    </source>
</evidence>
<dbReference type="InterPro" id="IPR001680">
    <property type="entry name" value="WD40_rpt"/>
</dbReference>
<evidence type="ECO:0000256" key="3">
    <source>
        <dbReference type="ARBA" id="ARBA00022574"/>
    </source>
</evidence>
<organism evidence="8 9">
    <name type="scientific">Pyronema omphalodes (strain CBS 100304)</name>
    <name type="common">Pyronema confluens</name>
    <dbReference type="NCBI Taxonomy" id="1076935"/>
    <lineage>
        <taxon>Eukaryota</taxon>
        <taxon>Fungi</taxon>
        <taxon>Dikarya</taxon>
        <taxon>Ascomycota</taxon>
        <taxon>Pezizomycotina</taxon>
        <taxon>Pezizomycetes</taxon>
        <taxon>Pezizales</taxon>
        <taxon>Pyronemataceae</taxon>
        <taxon>Pyronema</taxon>
    </lineage>
</organism>
<dbReference type="EMBL" id="HF936260">
    <property type="protein sequence ID" value="CCX33937.1"/>
    <property type="molecule type" value="Genomic_DNA"/>
</dbReference>
<evidence type="ECO:0000256" key="7">
    <source>
        <dbReference type="SAM" id="MobiDB-lite"/>
    </source>
</evidence>
<feature type="compositionally biased region" description="Low complexity" evidence="7">
    <location>
        <begin position="374"/>
        <end position="398"/>
    </location>
</feature>
<dbReference type="PANTHER" id="PTHR18763:SF0">
    <property type="entry name" value="WD REPEAT-CONTAINING PROTEIN 18"/>
    <property type="match status" value="1"/>
</dbReference>
<keyword evidence="3 5" id="KW-0853">WD repeat</keyword>
<comment type="subunit">
    <text evidence="6">Component of the RIX1 complex, composed of IPI1, RIX1/IPI2 and IPI3 in a 1:2:2 stoichiometry. The complex interacts (via RIX1) with MDN1 (via its hexameric AAA ATPase ring) and the pre-60S ribosome particles.</text>
</comment>
<dbReference type="InterPro" id="IPR045227">
    <property type="entry name" value="WDR18/Ipi3/RID3"/>
</dbReference>
<dbReference type="SUPFAM" id="SSF50978">
    <property type="entry name" value="WD40 repeat-like"/>
    <property type="match status" value="1"/>
</dbReference>
<protein>
    <recommendedName>
        <fullName evidence="6">Pre-rRNA-processing protein IPI3</fullName>
    </recommendedName>
</protein>
<dbReference type="AlphaFoldDB" id="U4LUR3"/>
<evidence type="ECO:0000256" key="2">
    <source>
        <dbReference type="ARBA" id="ARBA00010143"/>
    </source>
</evidence>
<dbReference type="eggNOG" id="KOG0646">
    <property type="taxonomic scope" value="Eukaryota"/>
</dbReference>
<reference evidence="8 9" key="1">
    <citation type="journal article" date="2013" name="PLoS Genet.">
        <title>The genome and development-dependent transcriptomes of Pyronema confluens: a window into fungal evolution.</title>
        <authorList>
            <person name="Traeger S."/>
            <person name="Altegoer F."/>
            <person name="Freitag M."/>
            <person name="Gabaldon T."/>
            <person name="Kempken F."/>
            <person name="Kumar A."/>
            <person name="Marcet-Houben M."/>
            <person name="Poggeler S."/>
            <person name="Stajich J.E."/>
            <person name="Nowrousian M."/>
        </authorList>
    </citation>
    <scope>NUCLEOTIDE SEQUENCE [LARGE SCALE GENOMIC DNA]</scope>
    <source>
        <strain evidence="9">CBS 100304</strain>
        <tissue evidence="8">Vegetative mycelium</tissue>
    </source>
</reference>
<keyword evidence="6" id="KW-0539">Nucleus</keyword>
<comment type="subcellular location">
    <subcellularLocation>
        <location evidence="6">Nucleus</location>
    </subcellularLocation>
</comment>
<dbReference type="OMA" id="GVNARIY"/>
<dbReference type="STRING" id="1076935.U4LUR3"/>
<dbReference type="PROSITE" id="PS50082">
    <property type="entry name" value="WD_REPEATS_2"/>
    <property type="match status" value="2"/>
</dbReference>
<dbReference type="GO" id="GO:0006261">
    <property type="term" value="P:DNA-templated DNA replication"/>
    <property type="evidence" value="ECO:0007669"/>
    <property type="project" value="TreeGrafter"/>
</dbReference>